<evidence type="ECO:0000256" key="5">
    <source>
        <dbReference type="ARBA" id="ARBA00023242"/>
    </source>
</evidence>
<keyword evidence="9" id="KW-0396">Initiation factor</keyword>
<name>A0A224Z1M4_9ACAR</name>
<dbReference type="SUPFAM" id="SSF158553">
    <property type="entry name" value="TAFH domain-like"/>
    <property type="match status" value="1"/>
</dbReference>
<feature type="domain" description="TAFH" evidence="8">
    <location>
        <begin position="547"/>
        <end position="644"/>
    </location>
</feature>
<dbReference type="PANTHER" id="PTHR15138">
    <property type="entry name" value="TRANSCRIPTION INITIATION FACTOR TFIID SUBUNIT 4"/>
    <property type="match status" value="1"/>
</dbReference>
<dbReference type="GO" id="GO:0006367">
    <property type="term" value="P:transcription initiation at RNA polymerase II promoter"/>
    <property type="evidence" value="ECO:0007669"/>
    <property type="project" value="TreeGrafter"/>
</dbReference>
<keyword evidence="3" id="KW-0805">Transcription regulation</keyword>
<dbReference type="GO" id="GO:0003743">
    <property type="term" value="F:translation initiation factor activity"/>
    <property type="evidence" value="ECO:0007669"/>
    <property type="project" value="UniProtKB-KW"/>
</dbReference>
<dbReference type="SUPFAM" id="SSF47113">
    <property type="entry name" value="Histone-fold"/>
    <property type="match status" value="1"/>
</dbReference>
<evidence type="ECO:0000256" key="4">
    <source>
        <dbReference type="ARBA" id="ARBA00023163"/>
    </source>
</evidence>
<keyword evidence="4" id="KW-0804">Transcription</keyword>
<dbReference type="GO" id="GO:0016251">
    <property type="term" value="F:RNA polymerase II general transcription initiation factor activity"/>
    <property type="evidence" value="ECO:0007669"/>
    <property type="project" value="TreeGrafter"/>
</dbReference>
<comment type="subcellular location">
    <subcellularLocation>
        <location evidence="1">Nucleus</location>
    </subcellularLocation>
</comment>
<feature type="coiled-coil region" evidence="6">
    <location>
        <begin position="881"/>
        <end position="942"/>
    </location>
</feature>
<dbReference type="Gene3D" id="1.10.20.10">
    <property type="entry name" value="Histone, subunit A"/>
    <property type="match status" value="1"/>
</dbReference>
<dbReference type="Gene3D" id="1.20.120.1110">
    <property type="entry name" value="TAFH/NHR1 domain"/>
    <property type="match status" value="1"/>
</dbReference>
<dbReference type="GO" id="GO:0005669">
    <property type="term" value="C:transcription factor TFIID complex"/>
    <property type="evidence" value="ECO:0007669"/>
    <property type="project" value="InterPro"/>
</dbReference>
<evidence type="ECO:0000256" key="3">
    <source>
        <dbReference type="ARBA" id="ARBA00023015"/>
    </source>
</evidence>
<dbReference type="PANTHER" id="PTHR15138:SF14">
    <property type="entry name" value="TRANSCRIPTION INITIATION FACTOR TFIID SUBUNIT 4"/>
    <property type="match status" value="1"/>
</dbReference>
<dbReference type="AlphaFoldDB" id="A0A224Z1M4"/>
<dbReference type="FunFam" id="1.10.20.10:FF:000015">
    <property type="entry name" value="Transcription initiation factor TFIID subunit 4B"/>
    <property type="match status" value="1"/>
</dbReference>
<dbReference type="PROSITE" id="PS51119">
    <property type="entry name" value="TAFH"/>
    <property type="match status" value="1"/>
</dbReference>
<proteinExistence type="inferred from homology"/>
<evidence type="ECO:0000256" key="1">
    <source>
        <dbReference type="ARBA" id="ARBA00004123"/>
    </source>
</evidence>
<dbReference type="GO" id="GO:0003677">
    <property type="term" value="F:DNA binding"/>
    <property type="evidence" value="ECO:0007669"/>
    <property type="project" value="TreeGrafter"/>
</dbReference>
<sequence length="1017" mass="108670">MRTLFFSCNSKMASAKSLEEMLTTDVDESVVSELVGSLESQLSSSGIHAPNQELSVSSATTNHVNSVPVSDGLQRLPHDGQKHGVAAALANSCPSIVVSNFGKTIATTSHIVGVSSCASSPASSTNTVMVTLPGALPASGYINQVTGTTQQALLNTSLVRPISNSDIKIVYSPQGHFNAANLAAVNNAVIQQRGNVKIQGVPNGSTAIRSSPHTPATTPGLSAIHNLANVASQQTPLIISQPTKPRIVVDPKDPKAAFKPQILIKQEPTAAASVGQEFLRCSSPAAGVIQASKAGPQPVSVVTQVVSSPSILPPGVQIVNVNPGRPGAPGVVGQKTLAPRVVIGSPVRLAPQMLAARPGAPSVQRYRYHRPPEHDNTITLQPGMMRGTLLVKTENGQLQVVNVAPSLPPNSSAATMSGAPTYRLQSVQNCRHQTPLVRRAPIHEHMKQAWPHLPNLGTQPVQQLQGRKANATPMVGTVLQQGQPSINIVPTVPSSTPIQTLGQPLAQQTVTVKVAATTTTASVTQPLTIQTTVANSQSAATTPSQMSPNTAKKKCKNFLSTLIRLASDQPEQVASNVKGLIQGLIDGTIQPEDFTNQLQKELNSSPQPCLVPFLKKSLPYLRHSLMTKELTIEGVRPPPQGAVTLPSTPTIIPNIQQVAGVARPTVPHATTQVRVMTPATGGLAAQLANTANIQGVLAQHQRLVTPRPATTVVAPGTKSLLVAKTSNLTAALSPATVGALQTKVATPVATRTPVAALKEKRTYSSLRDDDDINDVAAMGGVNLVEESQRILASNAEIVGTQIRSCKDENFLFTNPLQRRITSIAVKYGIEEIPSDVVALISHATQERLKTLVQKLGIVAEHRLENIKTDSRYEVTQDVKAQLKFLEELDRLEKKRHEEQEREILLRAAKSRSKMEDPEQLKLKQKAKEMQKAEMEEMRQREANMTALLAIGPRKKLKTENSGNAGGGLGTGSGLNNSFSKLPMRPRVKRVNLKDILFLMEQERDSIHSTLLYKSYLK</sequence>
<evidence type="ECO:0000259" key="8">
    <source>
        <dbReference type="PROSITE" id="PS51119"/>
    </source>
</evidence>
<dbReference type="Pfam" id="PF05236">
    <property type="entry name" value="TAF4"/>
    <property type="match status" value="1"/>
</dbReference>
<comment type="similarity">
    <text evidence="2">Belongs to the TAF4 family.</text>
</comment>
<accession>A0A224Z1M4</accession>
<organism evidence="9">
    <name type="scientific">Rhipicephalus zambeziensis</name>
    <dbReference type="NCBI Taxonomy" id="60191"/>
    <lineage>
        <taxon>Eukaryota</taxon>
        <taxon>Metazoa</taxon>
        <taxon>Ecdysozoa</taxon>
        <taxon>Arthropoda</taxon>
        <taxon>Chelicerata</taxon>
        <taxon>Arachnida</taxon>
        <taxon>Acari</taxon>
        <taxon>Parasitiformes</taxon>
        <taxon>Ixodida</taxon>
        <taxon>Ixodoidea</taxon>
        <taxon>Ixodidae</taxon>
        <taxon>Rhipicephalinae</taxon>
        <taxon>Rhipicephalus</taxon>
        <taxon>Rhipicephalus</taxon>
    </lineage>
</organism>
<keyword evidence="5" id="KW-0539">Nucleus</keyword>
<dbReference type="InterPro" id="IPR007900">
    <property type="entry name" value="TAF4_C"/>
</dbReference>
<reference evidence="9" key="1">
    <citation type="journal article" date="2017" name="Parasit. Vectors">
        <title>Sialotranscriptomics of Rhipicephalus zambeziensis reveals intricate expression profiles of secretory proteins and suggests tight temporal transcriptional regulation during blood-feeding.</title>
        <authorList>
            <person name="de Castro M.H."/>
            <person name="de Klerk D."/>
            <person name="Pienaar R."/>
            <person name="Rees D.J.G."/>
            <person name="Mans B.J."/>
        </authorList>
    </citation>
    <scope>NUCLEOTIDE SEQUENCE</scope>
    <source>
        <tissue evidence="9">Salivary glands</tissue>
    </source>
</reference>
<keyword evidence="9" id="KW-0648">Protein biosynthesis</keyword>
<feature type="compositionally biased region" description="Gly residues" evidence="7">
    <location>
        <begin position="963"/>
        <end position="972"/>
    </location>
</feature>
<evidence type="ECO:0000313" key="9">
    <source>
        <dbReference type="EMBL" id="MAA23766.1"/>
    </source>
</evidence>
<feature type="region of interest" description="Disordered" evidence="7">
    <location>
        <begin position="955"/>
        <end position="980"/>
    </location>
</feature>
<dbReference type="Pfam" id="PF07531">
    <property type="entry name" value="TAFH"/>
    <property type="match status" value="1"/>
</dbReference>
<dbReference type="InterPro" id="IPR003894">
    <property type="entry name" value="TAFH_NHR1"/>
</dbReference>
<evidence type="ECO:0000256" key="2">
    <source>
        <dbReference type="ARBA" id="ARBA00006178"/>
    </source>
</evidence>
<dbReference type="InterPro" id="IPR037249">
    <property type="entry name" value="TAFH/NHR1_dom_sf"/>
</dbReference>
<keyword evidence="6" id="KW-0175">Coiled coil</keyword>
<dbReference type="InterPro" id="IPR009072">
    <property type="entry name" value="Histone-fold"/>
</dbReference>
<protein>
    <submittedName>
        <fullName evidence="9">Transcription initiation factor TFIID subunit 4</fullName>
    </submittedName>
</protein>
<dbReference type="EMBL" id="GFPF01012620">
    <property type="protein sequence ID" value="MAA23766.1"/>
    <property type="molecule type" value="Transcribed_RNA"/>
</dbReference>
<dbReference type="GO" id="GO:0046982">
    <property type="term" value="F:protein heterodimerization activity"/>
    <property type="evidence" value="ECO:0007669"/>
    <property type="project" value="InterPro"/>
</dbReference>
<dbReference type="CDD" id="cd08045">
    <property type="entry name" value="HFD_TAF4"/>
    <property type="match status" value="1"/>
</dbReference>
<evidence type="ECO:0000256" key="6">
    <source>
        <dbReference type="SAM" id="Coils"/>
    </source>
</evidence>
<dbReference type="SMART" id="SM00549">
    <property type="entry name" value="TAFH"/>
    <property type="match status" value="1"/>
</dbReference>
<evidence type="ECO:0000256" key="7">
    <source>
        <dbReference type="SAM" id="MobiDB-lite"/>
    </source>
</evidence>
<dbReference type="InterPro" id="IPR045144">
    <property type="entry name" value="TAF4"/>
</dbReference>